<accession>A0ABW6BMN2</accession>
<keyword evidence="2" id="KW-1185">Reference proteome</keyword>
<evidence type="ECO:0000313" key="2">
    <source>
        <dbReference type="Proteomes" id="UP001597525"/>
    </source>
</evidence>
<dbReference type="RefSeq" id="WP_320182283.1">
    <property type="nucleotide sequence ID" value="NZ_CP138332.1"/>
</dbReference>
<name>A0ABW6BMN2_9SPHI</name>
<gene>
    <name evidence="1" type="ORF">ACFS7Y_19105</name>
</gene>
<protein>
    <submittedName>
        <fullName evidence="1">Uncharacterized protein</fullName>
    </submittedName>
</protein>
<sequence>MKIYAYFIFLFFQLVPQEQQTAGTEPFTGLWHHAQSNRDIRIVVEETDSTRYTIYDSTRDKKGKLLGSEDIYPAFRKNDKLVMPASNSPRCPYCEIQRKEETLLYICNSPLDLESNVLRTDQQTDTVLLYRKR</sequence>
<organism evidence="1 2">
    <name type="scientific">Sphingobacterium bambusae</name>
    <dbReference type="NCBI Taxonomy" id="662858"/>
    <lineage>
        <taxon>Bacteria</taxon>
        <taxon>Pseudomonadati</taxon>
        <taxon>Bacteroidota</taxon>
        <taxon>Sphingobacteriia</taxon>
        <taxon>Sphingobacteriales</taxon>
        <taxon>Sphingobacteriaceae</taxon>
        <taxon>Sphingobacterium</taxon>
    </lineage>
</organism>
<reference evidence="2" key="1">
    <citation type="journal article" date="2019" name="Int. J. Syst. Evol. Microbiol.">
        <title>The Global Catalogue of Microorganisms (GCM) 10K type strain sequencing project: providing services to taxonomists for standard genome sequencing and annotation.</title>
        <authorList>
            <consortium name="The Broad Institute Genomics Platform"/>
            <consortium name="The Broad Institute Genome Sequencing Center for Infectious Disease"/>
            <person name="Wu L."/>
            <person name="Ma J."/>
        </authorList>
    </citation>
    <scope>NUCLEOTIDE SEQUENCE [LARGE SCALE GENOMIC DNA]</scope>
    <source>
        <strain evidence="2">KCTC 22814</strain>
    </source>
</reference>
<dbReference type="Proteomes" id="UP001597525">
    <property type="component" value="Unassembled WGS sequence"/>
</dbReference>
<evidence type="ECO:0000313" key="1">
    <source>
        <dbReference type="EMBL" id="MFD2969511.1"/>
    </source>
</evidence>
<proteinExistence type="predicted"/>
<dbReference type="EMBL" id="JBHUPB010000012">
    <property type="protein sequence ID" value="MFD2969511.1"/>
    <property type="molecule type" value="Genomic_DNA"/>
</dbReference>
<comment type="caution">
    <text evidence="1">The sequence shown here is derived from an EMBL/GenBank/DDBJ whole genome shotgun (WGS) entry which is preliminary data.</text>
</comment>